<dbReference type="EMBL" id="CP088148">
    <property type="protein sequence ID" value="UTU55032.1"/>
    <property type="molecule type" value="Genomic_DNA"/>
</dbReference>
<keyword evidence="2" id="KW-0614">Plasmid</keyword>
<geneLocation type="plasmid" evidence="2 3">
    <name>unnamed</name>
</geneLocation>
<dbReference type="Pfam" id="PF21834">
    <property type="entry name" value="DUF6894"/>
    <property type="match status" value="1"/>
</dbReference>
<feature type="domain" description="DUF6894" evidence="1">
    <location>
        <begin position="3"/>
        <end position="70"/>
    </location>
</feature>
<gene>
    <name evidence="2" type="ORF">LRP29_32340</name>
</gene>
<dbReference type="RefSeq" id="WP_024504657.1">
    <property type="nucleotide sequence ID" value="NZ_CP088148.1"/>
</dbReference>
<evidence type="ECO:0000313" key="3">
    <source>
        <dbReference type="Proteomes" id="UP001060070"/>
    </source>
</evidence>
<dbReference type="AlphaFoldDB" id="A0AB38TKP6"/>
<sequence>MARFFFDLTDDGEVFPDPEGTEIASREAAEDEATRALLEMAKDRMPDGTFREVAIHVRDHTSKFLFTVKVTVELVREPPDR</sequence>
<dbReference type="InterPro" id="IPR054189">
    <property type="entry name" value="DUF6894"/>
</dbReference>
<dbReference type="Proteomes" id="UP001060070">
    <property type="component" value="Plasmid unnamed"/>
</dbReference>
<organism evidence="2 3">
    <name type="scientific">Mesorhizobium ciceri</name>
    <dbReference type="NCBI Taxonomy" id="39645"/>
    <lineage>
        <taxon>Bacteria</taxon>
        <taxon>Pseudomonadati</taxon>
        <taxon>Pseudomonadota</taxon>
        <taxon>Alphaproteobacteria</taxon>
        <taxon>Hyphomicrobiales</taxon>
        <taxon>Phyllobacteriaceae</taxon>
        <taxon>Mesorhizobium</taxon>
    </lineage>
</organism>
<keyword evidence="3" id="KW-1185">Reference proteome</keyword>
<protein>
    <recommendedName>
        <fullName evidence="1">DUF6894 domain-containing protein</fullName>
    </recommendedName>
</protein>
<accession>A0AB38TKP6</accession>
<reference evidence="2 3" key="1">
    <citation type="journal article" date="2022" name="Microbiol. Resour. Announc.">
        <title>Complete Genome Sequence of Mesorhizobium ciceri Strain R30, a Rhizobium Used as a Commercial Inoculant for Chickpea in Argentina.</title>
        <authorList>
            <person name="Foresto E."/>
            <person name="Revale S."/>
            <person name="Primo E."/>
            <person name="Nievas F."/>
            <person name="Carezzano E."/>
            <person name="Puente M."/>
            <person name="Alzari P."/>
            <person name="Mart M."/>
            <person name="Ben-Assaya M."/>
            <person name="Mornico D."/>
            <person name="Santoro M."/>
            <person name="Mart F."/>
            <person name="Giordano W."/>
            <person name="Bogino P."/>
        </authorList>
    </citation>
    <scope>NUCLEOTIDE SEQUENCE [LARGE SCALE GENOMIC DNA]</scope>
    <source>
        <strain evidence="2 3">R30</strain>
    </source>
</reference>
<evidence type="ECO:0000313" key="2">
    <source>
        <dbReference type="EMBL" id="UTU55032.1"/>
    </source>
</evidence>
<evidence type="ECO:0000259" key="1">
    <source>
        <dbReference type="Pfam" id="PF21834"/>
    </source>
</evidence>
<proteinExistence type="predicted"/>
<name>A0AB38TKP6_9HYPH</name>